<evidence type="ECO:0000313" key="4">
    <source>
        <dbReference type="EMBL" id="OCG74701.1"/>
    </source>
</evidence>
<feature type="signal peptide" evidence="3">
    <location>
        <begin position="1"/>
        <end position="28"/>
    </location>
</feature>
<protein>
    <submittedName>
        <fullName evidence="4">Uncharacterized protein</fullName>
    </submittedName>
</protein>
<keyword evidence="2" id="KW-0472">Membrane</keyword>
<keyword evidence="3" id="KW-0732">Signal</keyword>
<dbReference type="InterPro" id="IPR009003">
    <property type="entry name" value="Peptidase_S1_PA"/>
</dbReference>
<keyword evidence="5" id="KW-1185">Reference proteome</keyword>
<feature type="compositionally biased region" description="Pro residues" evidence="1">
    <location>
        <begin position="56"/>
        <end position="90"/>
    </location>
</feature>
<dbReference type="STRING" id="904291.A7J15_03985"/>
<dbReference type="InterPro" id="IPR043504">
    <property type="entry name" value="Peptidase_S1_PA_chymotrypsin"/>
</dbReference>
<keyword evidence="2" id="KW-1133">Transmembrane helix</keyword>
<evidence type="ECO:0000256" key="2">
    <source>
        <dbReference type="SAM" id="Phobius"/>
    </source>
</evidence>
<comment type="caution">
    <text evidence="4">The sequence shown here is derived from an EMBL/GenBank/DDBJ whole genome shotgun (WGS) entry which is preliminary data.</text>
</comment>
<dbReference type="Gene3D" id="2.60.40.10">
    <property type="entry name" value="Immunoglobulins"/>
    <property type="match status" value="1"/>
</dbReference>
<dbReference type="AlphaFoldDB" id="A0A1B9NDM1"/>
<organism evidence="4 5">
    <name type="scientific">Microbacterium sediminis</name>
    <dbReference type="NCBI Taxonomy" id="904291"/>
    <lineage>
        <taxon>Bacteria</taxon>
        <taxon>Bacillati</taxon>
        <taxon>Actinomycetota</taxon>
        <taxon>Actinomycetes</taxon>
        <taxon>Micrococcales</taxon>
        <taxon>Microbacteriaceae</taxon>
        <taxon>Microbacterium</taxon>
    </lineage>
</organism>
<dbReference type="SUPFAM" id="SSF50494">
    <property type="entry name" value="Trypsin-like serine proteases"/>
    <property type="match status" value="1"/>
</dbReference>
<dbReference type="Gene3D" id="2.40.10.10">
    <property type="entry name" value="Trypsin-like serine proteases"/>
    <property type="match status" value="2"/>
</dbReference>
<name>A0A1B9NDM1_9MICO</name>
<feature type="transmembrane region" description="Helical" evidence="2">
    <location>
        <begin position="534"/>
        <end position="552"/>
    </location>
</feature>
<evidence type="ECO:0000313" key="5">
    <source>
        <dbReference type="Proteomes" id="UP000093355"/>
    </source>
</evidence>
<feature type="chain" id="PRO_5008631935" evidence="3">
    <location>
        <begin position="29"/>
        <end position="561"/>
    </location>
</feature>
<reference evidence="4 5" key="1">
    <citation type="submission" date="2016-05" db="EMBL/GenBank/DDBJ databases">
        <authorList>
            <person name="Lavstsen T."/>
            <person name="Jespersen J.S."/>
        </authorList>
    </citation>
    <scope>NUCLEOTIDE SEQUENCE [LARGE SCALE GENOMIC DNA]</scope>
    <source>
        <strain evidence="4 5">YLB-01</strain>
    </source>
</reference>
<dbReference type="InterPro" id="IPR013783">
    <property type="entry name" value="Ig-like_fold"/>
</dbReference>
<dbReference type="GO" id="GO:0005975">
    <property type="term" value="P:carbohydrate metabolic process"/>
    <property type="evidence" value="ECO:0007669"/>
    <property type="project" value="UniProtKB-ARBA"/>
</dbReference>
<feature type="compositionally biased region" description="Low complexity" evidence="1">
    <location>
        <begin position="31"/>
        <end position="55"/>
    </location>
</feature>
<evidence type="ECO:0000256" key="1">
    <source>
        <dbReference type="SAM" id="MobiDB-lite"/>
    </source>
</evidence>
<evidence type="ECO:0000256" key="3">
    <source>
        <dbReference type="SAM" id="SignalP"/>
    </source>
</evidence>
<keyword evidence="2" id="KW-0812">Transmembrane</keyword>
<feature type="region of interest" description="Disordered" evidence="1">
    <location>
        <begin position="31"/>
        <end position="97"/>
    </location>
</feature>
<dbReference type="RefSeq" id="WP_067024852.1">
    <property type="nucleotide sequence ID" value="NZ_CP038256.1"/>
</dbReference>
<accession>A0A1B9NDM1</accession>
<proteinExistence type="predicted"/>
<sequence>MTLRRSTATAVAALSTLLLATVAAPAVALEPAPEPTTAPESAVAPDQTSAAIPEPTATPEPTASPEPTAAPEPTASPEPTAEPTPAPTAEPQPTEAPAAPADLDALAQQLLTMDPAVHAVVPQESGALALYVTAADLADATVAFAERFAERVVVEDIGAPFTTQATDDVVGGAGYQFRLDATTTVACSIGFTAWTPDGGDAVLTAGHCAEGRSDLEAELTLPSMDPPAGGAGGIAWTPLGTLGFAQFGQPGNPAGATTLDSVDIAAIDVADDSPLTLLPAVTDWSTASSDDLAASSTPIARIGAAEPGMPVSASGRTSGLVSGAVVGGLGWATINGPQGATVVHGFSTNFATLNGDSGGAVFSGDAALGVVSGSNGTLTWVADIGNALAQTGGYSLRLDLAEPRVTGPADLSVLGTGSTITGTAHPSTTLTVAYGEQSQQVPVDAAGAWSWTVPAEAGEYTLRLSVRDAGFNVSDTVEVPITVWPVAAQQPAVDEQPAKVPAEPAAVEAAPAAAAPTCTAGVDCLAESGVDPTATLAAASALFALAIPFLAISRRRARATA</sequence>
<dbReference type="Proteomes" id="UP000093355">
    <property type="component" value="Unassembled WGS sequence"/>
</dbReference>
<dbReference type="EMBL" id="LXMD01000021">
    <property type="protein sequence ID" value="OCG74701.1"/>
    <property type="molecule type" value="Genomic_DNA"/>
</dbReference>
<gene>
    <name evidence="4" type="ORF">A7J15_03985</name>
</gene>
<dbReference type="CDD" id="cd21112">
    <property type="entry name" value="alphaLP-like"/>
    <property type="match status" value="1"/>
</dbReference>